<sequence>MRIFVMTLFKRLALFLVCCSLVVVTISCSDSSTGSNETSQTQLDSKKGPGQSAELFLNGDQYTSLEVEIDYMPGHKPTTDGLNSAKTFLEERLHKQTVTFSTPTEVPSAGQSSYTSSDVRNLEDQYRDQFTSTDGNTLHVYFLVLDGEYSQSNVLGIAYWNTSVAFFGKTIEDISGTPPAAPSEEKIESTVFRHEFAHNMGLVDNGSPMQTDHKTSGSAHCTTDGCLMKPSVRTTDFFSNFSGSVPPLDDLCINDLQANGGK</sequence>
<proteinExistence type="predicted"/>
<keyword evidence="4" id="KW-1185">Reference proteome</keyword>
<accession>A0A5D3YMG8</accession>
<comment type="caution">
    <text evidence="3">The sequence shown here is derived from an EMBL/GenBank/DDBJ whole genome shotgun (WGS) entry which is preliminary data.</text>
</comment>
<keyword evidence="2" id="KW-0732">Signal</keyword>
<feature type="chain" id="PRO_5022721602" description="Metallo-peptidase family M12B Reprolysin-like" evidence="2">
    <location>
        <begin position="30"/>
        <end position="262"/>
    </location>
</feature>
<dbReference type="AlphaFoldDB" id="A0A5D3YMG8"/>
<feature type="signal peptide" evidence="2">
    <location>
        <begin position="1"/>
        <end position="29"/>
    </location>
</feature>
<dbReference type="SUPFAM" id="SSF55486">
    <property type="entry name" value="Metalloproteases ('zincins'), catalytic domain"/>
    <property type="match status" value="1"/>
</dbReference>
<feature type="compositionally biased region" description="Polar residues" evidence="1">
    <location>
        <begin position="29"/>
        <end position="43"/>
    </location>
</feature>
<dbReference type="GO" id="GO:0008237">
    <property type="term" value="F:metallopeptidase activity"/>
    <property type="evidence" value="ECO:0007669"/>
    <property type="project" value="InterPro"/>
</dbReference>
<gene>
    <name evidence="3" type="ORF">LX73_1586</name>
</gene>
<evidence type="ECO:0000256" key="1">
    <source>
        <dbReference type="SAM" id="MobiDB-lite"/>
    </source>
</evidence>
<dbReference type="InterPro" id="IPR024079">
    <property type="entry name" value="MetalloPept_cat_dom_sf"/>
</dbReference>
<evidence type="ECO:0000256" key="2">
    <source>
        <dbReference type="SAM" id="SignalP"/>
    </source>
</evidence>
<evidence type="ECO:0008006" key="5">
    <source>
        <dbReference type="Google" id="ProtNLM"/>
    </source>
</evidence>
<reference evidence="3 4" key="1">
    <citation type="submission" date="2019-07" db="EMBL/GenBank/DDBJ databases">
        <title>Genomic Encyclopedia of Archaeal and Bacterial Type Strains, Phase II (KMG-II): from individual species to whole genera.</title>
        <authorList>
            <person name="Goeker M."/>
        </authorList>
    </citation>
    <scope>NUCLEOTIDE SEQUENCE [LARGE SCALE GENOMIC DNA]</scope>
    <source>
        <strain evidence="3 4">DSM 21935</strain>
    </source>
</reference>
<protein>
    <recommendedName>
        <fullName evidence="5">Metallo-peptidase family M12B Reprolysin-like</fullName>
    </recommendedName>
</protein>
<dbReference type="EMBL" id="VNHY01000002">
    <property type="protein sequence ID" value="TYP93871.1"/>
    <property type="molecule type" value="Genomic_DNA"/>
</dbReference>
<dbReference type="Gene3D" id="3.40.390.10">
    <property type="entry name" value="Collagenase (Catalytic Domain)"/>
    <property type="match status" value="1"/>
</dbReference>
<dbReference type="PROSITE" id="PS51257">
    <property type="entry name" value="PROKAR_LIPOPROTEIN"/>
    <property type="match status" value="1"/>
</dbReference>
<dbReference type="Proteomes" id="UP000324595">
    <property type="component" value="Unassembled WGS sequence"/>
</dbReference>
<evidence type="ECO:0000313" key="3">
    <source>
        <dbReference type="EMBL" id="TYP93871.1"/>
    </source>
</evidence>
<name>A0A5D3YMG8_9BACT</name>
<evidence type="ECO:0000313" key="4">
    <source>
        <dbReference type="Proteomes" id="UP000324595"/>
    </source>
</evidence>
<feature type="region of interest" description="Disordered" evidence="1">
    <location>
        <begin position="29"/>
        <end position="50"/>
    </location>
</feature>
<organism evidence="3 4">
    <name type="scientific">Fodinibius salinus</name>
    <dbReference type="NCBI Taxonomy" id="860790"/>
    <lineage>
        <taxon>Bacteria</taxon>
        <taxon>Pseudomonadati</taxon>
        <taxon>Balneolota</taxon>
        <taxon>Balneolia</taxon>
        <taxon>Balneolales</taxon>
        <taxon>Balneolaceae</taxon>
        <taxon>Fodinibius</taxon>
    </lineage>
</organism>